<accession>A0A6J5SY75</accession>
<sequence length="20" mass="2379">MEIAAAKTQLEVWADWYQPK</sequence>
<reference evidence="1" key="1">
    <citation type="submission" date="2020-05" db="EMBL/GenBank/DDBJ databases">
        <authorList>
            <person name="Chiriac C."/>
            <person name="Salcher M."/>
            <person name="Ghai R."/>
            <person name="Kavagutti S V."/>
        </authorList>
    </citation>
    <scope>NUCLEOTIDE SEQUENCE</scope>
</reference>
<protein>
    <submittedName>
        <fullName evidence="1">Uncharacterized protein</fullName>
    </submittedName>
</protein>
<feature type="non-terminal residue" evidence="1">
    <location>
        <position position="20"/>
    </location>
</feature>
<name>A0A6J5SY75_9CAUD</name>
<proteinExistence type="predicted"/>
<evidence type="ECO:0000313" key="1">
    <source>
        <dbReference type="EMBL" id="CAB4220229.1"/>
    </source>
</evidence>
<gene>
    <name evidence="1" type="ORF">UFOVP1637_1</name>
</gene>
<organism evidence="1">
    <name type="scientific">uncultured Caudovirales phage</name>
    <dbReference type="NCBI Taxonomy" id="2100421"/>
    <lineage>
        <taxon>Viruses</taxon>
        <taxon>Duplodnaviria</taxon>
        <taxon>Heunggongvirae</taxon>
        <taxon>Uroviricota</taxon>
        <taxon>Caudoviricetes</taxon>
        <taxon>Peduoviridae</taxon>
        <taxon>Maltschvirus</taxon>
        <taxon>Maltschvirus maltsch</taxon>
    </lineage>
</organism>
<dbReference type="EMBL" id="LR797489">
    <property type="protein sequence ID" value="CAB4220229.1"/>
    <property type="molecule type" value="Genomic_DNA"/>
</dbReference>